<sequence length="78" mass="8957">MSISILTLLVIPSLRTNMHLKENKITYFSPFGSRDRPLCTADKMEKHDNLKIDNKTGILRGVVLPCSQFQLIQQNNRD</sequence>
<evidence type="ECO:0000313" key="1">
    <source>
        <dbReference type="EMBL" id="OXU26357.1"/>
    </source>
</evidence>
<evidence type="ECO:0000313" key="2">
    <source>
        <dbReference type="Proteomes" id="UP000215335"/>
    </source>
</evidence>
<dbReference type="AlphaFoldDB" id="A0A232F7T3"/>
<proteinExistence type="predicted"/>
<organism evidence="1 2">
    <name type="scientific">Trichomalopsis sarcophagae</name>
    <dbReference type="NCBI Taxonomy" id="543379"/>
    <lineage>
        <taxon>Eukaryota</taxon>
        <taxon>Metazoa</taxon>
        <taxon>Ecdysozoa</taxon>
        <taxon>Arthropoda</taxon>
        <taxon>Hexapoda</taxon>
        <taxon>Insecta</taxon>
        <taxon>Pterygota</taxon>
        <taxon>Neoptera</taxon>
        <taxon>Endopterygota</taxon>
        <taxon>Hymenoptera</taxon>
        <taxon>Apocrita</taxon>
        <taxon>Proctotrupomorpha</taxon>
        <taxon>Chalcidoidea</taxon>
        <taxon>Pteromalidae</taxon>
        <taxon>Pteromalinae</taxon>
        <taxon>Trichomalopsis</taxon>
    </lineage>
</organism>
<comment type="caution">
    <text evidence="1">The sequence shown here is derived from an EMBL/GenBank/DDBJ whole genome shotgun (WGS) entry which is preliminary data.</text>
</comment>
<gene>
    <name evidence="1" type="ORF">TSAR_000654</name>
</gene>
<protein>
    <submittedName>
        <fullName evidence="1">Uncharacterized protein</fullName>
    </submittedName>
</protein>
<dbReference type="Proteomes" id="UP000215335">
    <property type="component" value="Unassembled WGS sequence"/>
</dbReference>
<name>A0A232F7T3_9HYME</name>
<keyword evidence="2" id="KW-1185">Reference proteome</keyword>
<dbReference type="EMBL" id="NNAY01000816">
    <property type="protein sequence ID" value="OXU26357.1"/>
    <property type="molecule type" value="Genomic_DNA"/>
</dbReference>
<reference evidence="1 2" key="1">
    <citation type="journal article" date="2017" name="Curr. Biol.">
        <title>The Evolution of Venom by Co-option of Single-Copy Genes.</title>
        <authorList>
            <person name="Martinson E.O."/>
            <person name="Mrinalini"/>
            <person name="Kelkar Y.D."/>
            <person name="Chang C.H."/>
            <person name="Werren J.H."/>
        </authorList>
    </citation>
    <scope>NUCLEOTIDE SEQUENCE [LARGE SCALE GENOMIC DNA]</scope>
    <source>
        <strain evidence="1 2">Alberta</strain>
        <tissue evidence="1">Whole body</tissue>
    </source>
</reference>
<accession>A0A232F7T3</accession>